<dbReference type="SMART" id="SM00700">
    <property type="entry name" value="JHBP"/>
    <property type="match status" value="1"/>
</dbReference>
<evidence type="ECO:0000256" key="3">
    <source>
        <dbReference type="ARBA" id="ARBA00060902"/>
    </source>
</evidence>
<keyword evidence="5" id="KW-1185">Reference proteome</keyword>
<evidence type="ECO:0000313" key="4">
    <source>
        <dbReference type="EMBL" id="RZC41751.1"/>
    </source>
</evidence>
<accession>A0A482W974</accession>
<dbReference type="PANTHER" id="PTHR11008:SF32">
    <property type="entry name" value="CIRCADIAN CLOCK-CONTROLLED PROTEIN DAYWAKE-RELATED"/>
    <property type="match status" value="1"/>
</dbReference>
<dbReference type="EMBL" id="QDEB01014351">
    <property type="protein sequence ID" value="RZC41751.1"/>
    <property type="molecule type" value="Genomic_DNA"/>
</dbReference>
<dbReference type="PANTHER" id="PTHR11008">
    <property type="entry name" value="PROTEIN TAKEOUT-LIKE PROTEIN"/>
    <property type="match status" value="1"/>
</dbReference>
<organism evidence="4 5">
    <name type="scientific">Asbolus verrucosus</name>
    <name type="common">Desert ironclad beetle</name>
    <dbReference type="NCBI Taxonomy" id="1661398"/>
    <lineage>
        <taxon>Eukaryota</taxon>
        <taxon>Metazoa</taxon>
        <taxon>Ecdysozoa</taxon>
        <taxon>Arthropoda</taxon>
        <taxon>Hexapoda</taxon>
        <taxon>Insecta</taxon>
        <taxon>Pterygota</taxon>
        <taxon>Neoptera</taxon>
        <taxon>Endopterygota</taxon>
        <taxon>Coleoptera</taxon>
        <taxon>Polyphaga</taxon>
        <taxon>Cucujiformia</taxon>
        <taxon>Tenebrionidae</taxon>
        <taxon>Pimeliinae</taxon>
        <taxon>Asbolus</taxon>
    </lineage>
</organism>
<gene>
    <name evidence="4" type="ORF">BDFB_006008</name>
</gene>
<dbReference type="GO" id="GO:0005615">
    <property type="term" value="C:extracellular space"/>
    <property type="evidence" value="ECO:0007669"/>
    <property type="project" value="TreeGrafter"/>
</dbReference>
<reference evidence="4 5" key="1">
    <citation type="submission" date="2017-03" db="EMBL/GenBank/DDBJ databases">
        <title>Genome of the blue death feigning beetle - Asbolus verrucosus.</title>
        <authorList>
            <person name="Rider S.D."/>
        </authorList>
    </citation>
    <scope>NUCLEOTIDE SEQUENCE [LARGE SCALE GENOMIC DNA]</scope>
    <source>
        <strain evidence="4">Butters</strain>
        <tissue evidence="4">Head and leg muscle</tissue>
    </source>
</reference>
<keyword evidence="1" id="KW-0732">Signal</keyword>
<comment type="caution">
    <text evidence="4">The sequence shown here is derived from an EMBL/GenBank/DDBJ whole genome shotgun (WGS) entry which is preliminary data.</text>
</comment>
<protein>
    <submittedName>
        <fullName evidence="4">JHBP domain containing protein</fullName>
    </submittedName>
</protein>
<dbReference type="Pfam" id="PF06585">
    <property type="entry name" value="JHBP"/>
    <property type="match status" value="1"/>
</dbReference>
<dbReference type="InterPro" id="IPR010562">
    <property type="entry name" value="Haemolymph_juvenile_hormone-bd"/>
</dbReference>
<sequence length="269" mass="30327">MANKSIISILIFLFYSGSCNQLRKLLLLLLLLLSNGKKSASSFKKCDQKQADFNQCLAAAVQDAITQLKEPIPELGLPGLEPLEIPNLNLPAGSGAVLFSQNYKNFKIFGLTKVNVSKFEFENNTINMECIFPELRFEFDYNFVGKLLLVPIRGAGPGNASLADTKFIITFHMEEYEKDGKKFLKVVESEVKKLPRLMTVHLGNLTGENDVLRFGLGNIIDINKLINDNWAQLFDEVKNAYQEFYARTFSVIFNNLLEKVPISELFGEK</sequence>
<dbReference type="Gene3D" id="3.15.10.30">
    <property type="entry name" value="Haemolymph juvenile hormone binding protein"/>
    <property type="match status" value="1"/>
</dbReference>
<keyword evidence="2" id="KW-0090">Biological rhythms</keyword>
<dbReference type="FunFam" id="3.15.10.30:FF:000001">
    <property type="entry name" value="Takeout-like protein 1"/>
    <property type="match status" value="1"/>
</dbReference>
<name>A0A482W974_ASBVE</name>
<evidence type="ECO:0000256" key="2">
    <source>
        <dbReference type="ARBA" id="ARBA00023108"/>
    </source>
</evidence>
<evidence type="ECO:0000256" key="1">
    <source>
        <dbReference type="ARBA" id="ARBA00022729"/>
    </source>
</evidence>
<dbReference type="OrthoDB" id="8190514at2759"/>
<dbReference type="AlphaFoldDB" id="A0A482W974"/>
<evidence type="ECO:0000313" key="5">
    <source>
        <dbReference type="Proteomes" id="UP000292052"/>
    </source>
</evidence>
<dbReference type="InterPro" id="IPR038606">
    <property type="entry name" value="To_sf"/>
</dbReference>
<dbReference type="Proteomes" id="UP000292052">
    <property type="component" value="Unassembled WGS sequence"/>
</dbReference>
<dbReference type="GO" id="GO:0007623">
    <property type="term" value="P:circadian rhythm"/>
    <property type="evidence" value="ECO:0007669"/>
    <property type="project" value="UniProtKB-ARBA"/>
</dbReference>
<proteinExistence type="inferred from homology"/>
<comment type="similarity">
    <text evidence="3">Belongs to the TO family.</text>
</comment>